<protein>
    <submittedName>
        <fullName evidence="3">Uncharacterized protein</fullName>
    </submittedName>
</protein>
<name>A0A2H6KEF2_9APIC</name>
<feature type="region of interest" description="Disordered" evidence="2">
    <location>
        <begin position="1"/>
        <end position="33"/>
    </location>
</feature>
<accession>A0A2H6KEF2</accession>
<dbReference type="AlphaFoldDB" id="A0A2H6KEF2"/>
<evidence type="ECO:0000256" key="1">
    <source>
        <dbReference type="SAM" id="Coils"/>
    </source>
</evidence>
<organism evidence="3 4">
    <name type="scientific">Babesia ovata</name>
    <dbReference type="NCBI Taxonomy" id="189622"/>
    <lineage>
        <taxon>Eukaryota</taxon>
        <taxon>Sar</taxon>
        <taxon>Alveolata</taxon>
        <taxon>Apicomplexa</taxon>
        <taxon>Aconoidasida</taxon>
        <taxon>Piroplasmida</taxon>
        <taxon>Babesiidae</taxon>
        <taxon>Babesia</taxon>
    </lineage>
</organism>
<dbReference type="VEuPathDB" id="PiroplasmaDB:BOVATA_028580"/>
<sequence>MYASTSRVHSLPRPVSGATSAGRDGHSATSTTREGFTASRLFGDEFASTTRQRIFRSSSNSQEVVLFAVHPQTIVRPLRRAVRQVYTRLLEWLLDVLQRRGMQRRVALARLNRTRWFAKLFDYTSVERMLNIFKLYLSQSDALAVPREFVDVYDAFSHEINRYCLSESVRPRAESSRGHRALVVGGIDFTEETLKSMTRSFEPMHHPSHQTPIMPMHVQSVGLPGSIGAANAGGVASPTDPSGTSTNYSPEVSKAAINRRYLVNQDNLSVLVSMISRLQGIMKQRQKTLDDLNKERQELASRLRERKRALLERCMALTEQHILSDSKDLEKTLLDIQQQFDVTGTNRTAKALEDIEHNMHVISRCAKSLSWL</sequence>
<dbReference type="EMBL" id="BDSA01000003">
    <property type="protein sequence ID" value="GBE61365.1"/>
    <property type="molecule type" value="Genomic_DNA"/>
</dbReference>
<dbReference type="Proteomes" id="UP000236319">
    <property type="component" value="Unassembled WGS sequence"/>
</dbReference>
<comment type="caution">
    <text evidence="3">The sequence shown here is derived from an EMBL/GenBank/DDBJ whole genome shotgun (WGS) entry which is preliminary data.</text>
</comment>
<dbReference type="RefSeq" id="XP_028867608.1">
    <property type="nucleotide sequence ID" value="XM_029011775.1"/>
</dbReference>
<feature type="coiled-coil region" evidence="1">
    <location>
        <begin position="275"/>
        <end position="320"/>
    </location>
</feature>
<proteinExistence type="predicted"/>
<keyword evidence="1" id="KW-0175">Coiled coil</keyword>
<dbReference type="GeneID" id="39875135"/>
<gene>
    <name evidence="3" type="ORF">BOVATA_028580</name>
</gene>
<dbReference type="OrthoDB" id="365768at2759"/>
<evidence type="ECO:0000256" key="2">
    <source>
        <dbReference type="SAM" id="MobiDB-lite"/>
    </source>
</evidence>
<reference evidence="3 4" key="1">
    <citation type="journal article" date="2017" name="BMC Genomics">
        <title>Whole-genome assembly of Babesia ovata and comparative genomics between closely related pathogens.</title>
        <authorList>
            <person name="Yamagishi J."/>
            <person name="Asada M."/>
            <person name="Hakimi H."/>
            <person name="Tanaka T.Q."/>
            <person name="Sugimoto C."/>
            <person name="Kawazu S."/>
        </authorList>
    </citation>
    <scope>NUCLEOTIDE SEQUENCE [LARGE SCALE GENOMIC DNA]</scope>
    <source>
        <strain evidence="3 4">Miyake</strain>
    </source>
</reference>
<evidence type="ECO:0000313" key="3">
    <source>
        <dbReference type="EMBL" id="GBE61365.1"/>
    </source>
</evidence>
<keyword evidence="4" id="KW-1185">Reference proteome</keyword>
<evidence type="ECO:0000313" key="4">
    <source>
        <dbReference type="Proteomes" id="UP000236319"/>
    </source>
</evidence>